<dbReference type="SUPFAM" id="SSF143985">
    <property type="entry name" value="L,D-transpeptidase pre-catalytic domain-like"/>
    <property type="match status" value="1"/>
</dbReference>
<dbReference type="GO" id="GO:0005576">
    <property type="term" value="C:extracellular region"/>
    <property type="evidence" value="ECO:0007669"/>
    <property type="project" value="TreeGrafter"/>
</dbReference>
<feature type="domain" description="L,D-TPase catalytic" evidence="8">
    <location>
        <begin position="344"/>
        <end position="463"/>
    </location>
</feature>
<dbReference type="EMBL" id="LTAY01000032">
    <property type="protein sequence ID" value="OPX48407.1"/>
    <property type="molecule type" value="Genomic_DNA"/>
</dbReference>
<evidence type="ECO:0000256" key="5">
    <source>
        <dbReference type="ARBA" id="ARBA00023316"/>
    </source>
</evidence>
<dbReference type="GO" id="GO:0018104">
    <property type="term" value="P:peptidoglycan-protein cross-linking"/>
    <property type="evidence" value="ECO:0007669"/>
    <property type="project" value="TreeGrafter"/>
</dbReference>
<dbReference type="SUPFAM" id="SSF141523">
    <property type="entry name" value="L,D-transpeptidase catalytic domain-like"/>
    <property type="match status" value="1"/>
</dbReference>
<keyword evidence="7" id="KW-0472">Membrane</keyword>
<keyword evidence="5 6" id="KW-0961">Cell wall biogenesis/degradation</keyword>
<dbReference type="PROSITE" id="PS52029">
    <property type="entry name" value="LD_TPASE"/>
    <property type="match status" value="1"/>
</dbReference>
<dbReference type="GO" id="GO:0071972">
    <property type="term" value="F:peptidoglycan L,D-transpeptidase activity"/>
    <property type="evidence" value="ECO:0007669"/>
    <property type="project" value="TreeGrafter"/>
</dbReference>
<feature type="active site" description="Proton donor/acceptor" evidence="6">
    <location>
        <position position="418"/>
    </location>
</feature>
<dbReference type="InterPro" id="IPR050979">
    <property type="entry name" value="LD-transpeptidase"/>
</dbReference>
<dbReference type="Gene3D" id="2.40.440.10">
    <property type="entry name" value="L,D-transpeptidase catalytic domain-like"/>
    <property type="match status" value="1"/>
</dbReference>
<evidence type="ECO:0000256" key="3">
    <source>
        <dbReference type="ARBA" id="ARBA00022960"/>
    </source>
</evidence>
<dbReference type="InterPro" id="IPR038054">
    <property type="entry name" value="LD_TPept-like_central_sf"/>
</dbReference>
<name>A0A1V4SW28_9CLOT</name>
<evidence type="ECO:0000256" key="6">
    <source>
        <dbReference type="PROSITE-ProRule" id="PRU01373"/>
    </source>
</evidence>
<feature type="active site" description="Nucleophile" evidence="6">
    <location>
        <position position="439"/>
    </location>
</feature>
<evidence type="ECO:0000256" key="7">
    <source>
        <dbReference type="SAM" id="Phobius"/>
    </source>
</evidence>
<evidence type="ECO:0000256" key="2">
    <source>
        <dbReference type="ARBA" id="ARBA00022679"/>
    </source>
</evidence>
<dbReference type="GO" id="GO:0008360">
    <property type="term" value="P:regulation of cell shape"/>
    <property type="evidence" value="ECO:0007669"/>
    <property type="project" value="UniProtKB-UniRule"/>
</dbReference>
<dbReference type="InterPro" id="IPR038063">
    <property type="entry name" value="Transpep_catalytic_dom"/>
</dbReference>
<evidence type="ECO:0000313" key="9">
    <source>
        <dbReference type="EMBL" id="OPX48407.1"/>
    </source>
</evidence>
<keyword evidence="4 6" id="KW-0573">Peptidoglycan synthesis</keyword>
<dbReference type="InterPro" id="IPR022029">
    <property type="entry name" value="YoaR-like_PG-bd"/>
</dbReference>
<dbReference type="Proteomes" id="UP000191448">
    <property type="component" value="Unassembled WGS sequence"/>
</dbReference>
<accession>A0A1V4SW28</accession>
<dbReference type="InterPro" id="IPR005490">
    <property type="entry name" value="LD_TPept_cat_dom"/>
</dbReference>
<dbReference type="PANTHER" id="PTHR30582">
    <property type="entry name" value="L,D-TRANSPEPTIDASE"/>
    <property type="match status" value="1"/>
</dbReference>
<proteinExistence type="predicted"/>
<dbReference type="GO" id="GO:0071555">
    <property type="term" value="P:cell wall organization"/>
    <property type="evidence" value="ECO:0007669"/>
    <property type="project" value="UniProtKB-UniRule"/>
</dbReference>
<sequence length="464" mass="52125">MGKHSKLKSTNSRKIIIGIITIIVILIVVYLGLSMYFVDHFYFGSSIDSVNISGDTVVQANAKIESKFDGYKLKVEGRDGLNVELTNNDIGLNYNQNEVMKLKNRQNPFKWGIEIFNSNDTKISVSKSYDKELLNKTLNTTLYGDKYKVISPKNASFKYVDGKYEIVKEVYGNKLNKDKVTDAILNAIENGEKQINLENLNCYENPTYLSNSPKVIEAQNELNKYVSSKITYDIGDNKIVVDGSTIHKWLSVNKDMNVVVSNQLVTDFVNSLAAKYNTVGKTRTFKTSLGNTATVSGGDFGWKINVPEEVQTLISEIKEGKQIERKPIYSQKGLPYGTVGLGNTYVEVNLSTQHMWYYKDGKLIVQSDVVTGNVSKNDATPQGVYYIKYKEANTHLKGKDYDTPVKFWMPFNGGIGLHDAWWRDKFGKDIYKTNGSHGCVNLPPQVAQTVFDNITPGTIVVCYN</sequence>
<keyword evidence="7" id="KW-0812">Transmembrane</keyword>
<organism evidence="9 10">
    <name type="scientific">Clostridium thermobutyricum DSM 4928</name>
    <dbReference type="NCBI Taxonomy" id="1121339"/>
    <lineage>
        <taxon>Bacteria</taxon>
        <taxon>Bacillati</taxon>
        <taxon>Bacillota</taxon>
        <taxon>Clostridia</taxon>
        <taxon>Eubacteriales</taxon>
        <taxon>Clostridiaceae</taxon>
        <taxon>Clostridium</taxon>
    </lineage>
</organism>
<evidence type="ECO:0000259" key="8">
    <source>
        <dbReference type="PROSITE" id="PS52029"/>
    </source>
</evidence>
<dbReference type="GO" id="GO:0016740">
    <property type="term" value="F:transferase activity"/>
    <property type="evidence" value="ECO:0007669"/>
    <property type="project" value="UniProtKB-KW"/>
</dbReference>
<keyword evidence="3 6" id="KW-0133">Cell shape</keyword>
<protein>
    <recommendedName>
        <fullName evidence="8">L,D-TPase catalytic domain-containing protein</fullName>
    </recommendedName>
</protein>
<dbReference type="PANTHER" id="PTHR30582:SF33">
    <property type="entry name" value="EXPORTED PROTEIN"/>
    <property type="match status" value="1"/>
</dbReference>
<feature type="transmembrane region" description="Helical" evidence="7">
    <location>
        <begin position="15"/>
        <end position="38"/>
    </location>
</feature>
<dbReference type="UniPathway" id="UPA00219"/>
<dbReference type="Pfam" id="PF12229">
    <property type="entry name" value="PG_binding_4"/>
    <property type="match status" value="2"/>
</dbReference>
<keyword evidence="2" id="KW-0808">Transferase</keyword>
<evidence type="ECO:0000313" key="10">
    <source>
        <dbReference type="Proteomes" id="UP000191448"/>
    </source>
</evidence>
<dbReference type="OrthoDB" id="3176960at2"/>
<gene>
    <name evidence="9" type="ORF">CLTHE_12300</name>
</gene>
<keyword evidence="7" id="KW-1133">Transmembrane helix</keyword>
<reference evidence="9 10" key="1">
    <citation type="submission" date="2016-02" db="EMBL/GenBank/DDBJ databases">
        <title>Genome sequence of Clostridium thermobutyricum DSM 4928.</title>
        <authorList>
            <person name="Poehlein A."/>
            <person name="Daniel R."/>
        </authorList>
    </citation>
    <scope>NUCLEOTIDE SEQUENCE [LARGE SCALE GENOMIC DNA]</scope>
    <source>
        <strain evidence="9 10">DSM 4928</strain>
    </source>
</reference>
<comment type="pathway">
    <text evidence="1 6">Cell wall biogenesis; peptidoglycan biosynthesis.</text>
</comment>
<dbReference type="AlphaFoldDB" id="A0A1V4SW28"/>
<evidence type="ECO:0000256" key="1">
    <source>
        <dbReference type="ARBA" id="ARBA00004752"/>
    </source>
</evidence>
<evidence type="ECO:0000256" key="4">
    <source>
        <dbReference type="ARBA" id="ARBA00022984"/>
    </source>
</evidence>
<dbReference type="CDD" id="cd16913">
    <property type="entry name" value="YkuD_like"/>
    <property type="match status" value="1"/>
</dbReference>
<dbReference type="RefSeq" id="WP_080022480.1">
    <property type="nucleotide sequence ID" value="NZ_LTAY01000032.1"/>
</dbReference>
<comment type="caution">
    <text evidence="9">The sequence shown here is derived from an EMBL/GenBank/DDBJ whole genome shotgun (WGS) entry which is preliminary data.</text>
</comment>
<dbReference type="Gene3D" id="3.10.20.800">
    <property type="match status" value="1"/>
</dbReference>
<dbReference type="Pfam" id="PF03734">
    <property type="entry name" value="YkuD"/>
    <property type="match status" value="1"/>
</dbReference>